<feature type="domain" description="Transposable element P transposase-like RNase H C-terminal" evidence="2">
    <location>
        <begin position="351"/>
        <end position="374"/>
    </location>
</feature>
<evidence type="ECO:0000259" key="2">
    <source>
        <dbReference type="Pfam" id="PF21789"/>
    </source>
</evidence>
<reference evidence="3" key="1">
    <citation type="journal article" date="2023" name="G3 (Bethesda)">
        <title>Whole genome assembly and annotation of the endangered Caribbean coral Acropora cervicornis.</title>
        <authorList>
            <person name="Selwyn J.D."/>
            <person name="Vollmer S.V."/>
        </authorList>
    </citation>
    <scope>NUCLEOTIDE SEQUENCE</scope>
    <source>
        <strain evidence="3">K2</strain>
    </source>
</reference>
<name>A0AAD9V6D7_ACRCE</name>
<evidence type="ECO:0000313" key="4">
    <source>
        <dbReference type="Proteomes" id="UP001249851"/>
    </source>
</evidence>
<keyword evidence="4" id="KW-1185">Reference proteome</keyword>
<dbReference type="EMBL" id="JARQWQ010000028">
    <property type="protein sequence ID" value="KAK2562415.1"/>
    <property type="molecule type" value="Genomic_DNA"/>
</dbReference>
<gene>
    <name evidence="3" type="ORF">P5673_014067</name>
</gene>
<keyword evidence="1" id="KW-0175">Coiled coil</keyword>
<reference evidence="3" key="2">
    <citation type="journal article" date="2023" name="Science">
        <title>Genomic signatures of disease resistance in endangered staghorn corals.</title>
        <authorList>
            <person name="Vollmer S.V."/>
            <person name="Selwyn J.D."/>
            <person name="Despard B.A."/>
            <person name="Roesel C.L."/>
        </authorList>
    </citation>
    <scope>NUCLEOTIDE SEQUENCE</scope>
    <source>
        <strain evidence="3">K2</strain>
    </source>
</reference>
<evidence type="ECO:0000256" key="1">
    <source>
        <dbReference type="SAM" id="Coils"/>
    </source>
</evidence>
<accession>A0AAD9V6D7</accession>
<organism evidence="3 4">
    <name type="scientific">Acropora cervicornis</name>
    <name type="common">Staghorn coral</name>
    <dbReference type="NCBI Taxonomy" id="6130"/>
    <lineage>
        <taxon>Eukaryota</taxon>
        <taxon>Metazoa</taxon>
        <taxon>Cnidaria</taxon>
        <taxon>Anthozoa</taxon>
        <taxon>Hexacorallia</taxon>
        <taxon>Scleractinia</taxon>
        <taxon>Astrocoeniina</taxon>
        <taxon>Acroporidae</taxon>
        <taxon>Acropora</taxon>
    </lineage>
</organism>
<feature type="coiled-coil region" evidence="1">
    <location>
        <begin position="85"/>
        <end position="112"/>
    </location>
</feature>
<evidence type="ECO:0000313" key="3">
    <source>
        <dbReference type="EMBL" id="KAK2562415.1"/>
    </source>
</evidence>
<dbReference type="Proteomes" id="UP001249851">
    <property type="component" value="Unassembled WGS sequence"/>
</dbReference>
<dbReference type="Pfam" id="PF21789">
    <property type="entry name" value="TNP-like_RNaseH_C"/>
    <property type="match status" value="1"/>
</dbReference>
<protein>
    <recommendedName>
        <fullName evidence="2">Transposable element P transposase-like RNase H C-terminal domain-containing protein</fullName>
    </recommendedName>
</protein>
<proteinExistence type="predicted"/>
<sequence>MGISLPEGESIQALVPHVMGSFKDLGNENMPKTTITFSAKCKIFAVSGASCSECNYLLKLHNRKTQRREKRMGISRNCNKRYLTKEDVVLQLNQERKQRLNAEKREKNWKEKFLEESVQLEDGDHADLTTMLRTVPKENIPEELECLWEQQQKILTDRTQHKKIRNNLEKSNLSGKPRSLKIQGKNVTWQQFKDAFQWDQKSFSLPLHEKLTDQHFNLDPASKMRNHLAEDVLDDKMLFLMQKYQEDMMGQDKDGSHLDSTILLLSHTTKLVDLFNDKLAIKSNSDPRLIGLDQFYKFMSDWRNESLESNDQFVSSKLSFDLQSMCLGFRSMVAVKQAQFPSSVIKPALVNQDGVENHFCQVRSCNGQNNNPTYLKQESTQNLIRYGQTTISPKSNVGKACFV</sequence>
<dbReference type="AlphaFoldDB" id="A0AAD9V6D7"/>
<comment type="caution">
    <text evidence="3">The sequence shown here is derived from an EMBL/GenBank/DDBJ whole genome shotgun (WGS) entry which is preliminary data.</text>
</comment>
<dbReference type="InterPro" id="IPR048367">
    <property type="entry name" value="TNP-like_RNaseH_C"/>
</dbReference>